<proteinExistence type="predicted"/>
<reference evidence="2 3" key="1">
    <citation type="submission" date="2019-04" db="EMBL/GenBank/DDBJ databases">
        <title>Bacillus caeni sp. nov., a bacterium isolated from mangrove sediment.</title>
        <authorList>
            <person name="Huang H."/>
            <person name="Mo K."/>
            <person name="Hu Y."/>
        </authorList>
    </citation>
    <scope>NUCLEOTIDE SEQUENCE [LARGE SCALE GENOMIC DNA]</scope>
    <source>
        <strain evidence="2 3">HB172195</strain>
    </source>
</reference>
<evidence type="ECO:0000313" key="3">
    <source>
        <dbReference type="Proteomes" id="UP000308230"/>
    </source>
</evidence>
<accession>A0A5R9F3F2</accession>
<protein>
    <submittedName>
        <fullName evidence="2">Uncharacterized protein</fullName>
    </submittedName>
</protein>
<sequence length="207" mass="24923">MDFPDETFIREESITVFPEYNRFIEVNQSYEYQIGKIEKLEMRLKQNRQELLAKMNDRGSKASPGDELKKINWRIQDLNEQKEELKKERQNRLNDLFFAVKAGEKREMDAALKHVEKKKRELRRMKAEYLYQIQQLEQMNAYANKVKEQVERLEKDSFEVKLGKSPIPFELLSKQERNELAIRNEEIERVYISGKLPDWVKKITSFE</sequence>
<comment type="caution">
    <text evidence="2">The sequence shown here is derived from an EMBL/GenBank/DDBJ whole genome shotgun (WGS) entry which is preliminary data.</text>
</comment>
<dbReference type="AlphaFoldDB" id="A0A5R9F3F2"/>
<evidence type="ECO:0000256" key="1">
    <source>
        <dbReference type="SAM" id="Coils"/>
    </source>
</evidence>
<dbReference type="EMBL" id="SWLG01000004">
    <property type="protein sequence ID" value="TLS38137.1"/>
    <property type="molecule type" value="Genomic_DNA"/>
</dbReference>
<name>A0A5R9F3F2_9BACL</name>
<organism evidence="2 3">
    <name type="scientific">Exobacillus caeni</name>
    <dbReference type="NCBI Taxonomy" id="2574798"/>
    <lineage>
        <taxon>Bacteria</taxon>
        <taxon>Bacillati</taxon>
        <taxon>Bacillota</taxon>
        <taxon>Bacilli</taxon>
        <taxon>Bacillales</taxon>
        <taxon>Guptibacillaceae</taxon>
        <taxon>Exobacillus</taxon>
    </lineage>
</organism>
<gene>
    <name evidence="2" type="ORF">FCL54_06245</name>
</gene>
<feature type="coiled-coil region" evidence="1">
    <location>
        <begin position="37"/>
        <end position="156"/>
    </location>
</feature>
<keyword evidence="1" id="KW-0175">Coiled coil</keyword>
<evidence type="ECO:0000313" key="2">
    <source>
        <dbReference type="EMBL" id="TLS38137.1"/>
    </source>
</evidence>
<dbReference type="Proteomes" id="UP000308230">
    <property type="component" value="Unassembled WGS sequence"/>
</dbReference>
<dbReference type="RefSeq" id="WP_138124311.1">
    <property type="nucleotide sequence ID" value="NZ_SWLG01000004.1"/>
</dbReference>
<keyword evidence="3" id="KW-1185">Reference proteome</keyword>